<feature type="signal peptide" evidence="2">
    <location>
        <begin position="1"/>
        <end position="16"/>
    </location>
</feature>
<dbReference type="PANTHER" id="PTHR30006:SF2">
    <property type="entry name" value="ABC TRANSPORTER SUBSTRATE-BINDING PROTEIN"/>
    <property type="match status" value="1"/>
</dbReference>
<evidence type="ECO:0008006" key="5">
    <source>
        <dbReference type="Google" id="ProtNLM"/>
    </source>
</evidence>
<keyword evidence="1 2" id="KW-0732">Signal</keyword>
<name>A0A167WMK2_9EURO</name>
<comment type="caution">
    <text evidence="3">The sequence shown here is derived from an EMBL/GenBank/DDBJ whole genome shotgun (WGS) entry which is preliminary data.</text>
</comment>
<dbReference type="Gene3D" id="3.40.190.10">
    <property type="entry name" value="Periplasmic binding protein-like II"/>
    <property type="match status" value="2"/>
</dbReference>
<evidence type="ECO:0000256" key="2">
    <source>
        <dbReference type="SAM" id="SignalP"/>
    </source>
</evidence>
<dbReference type="SUPFAM" id="SSF53850">
    <property type="entry name" value="Periplasmic binding protein-like II"/>
    <property type="match status" value="1"/>
</dbReference>
<organism evidence="3 4">
    <name type="scientific">Ascosphaera apis ARSEF 7405</name>
    <dbReference type="NCBI Taxonomy" id="392613"/>
    <lineage>
        <taxon>Eukaryota</taxon>
        <taxon>Fungi</taxon>
        <taxon>Dikarya</taxon>
        <taxon>Ascomycota</taxon>
        <taxon>Pezizomycotina</taxon>
        <taxon>Eurotiomycetes</taxon>
        <taxon>Eurotiomycetidae</taxon>
        <taxon>Onygenales</taxon>
        <taxon>Ascosphaeraceae</taxon>
        <taxon>Ascosphaera</taxon>
    </lineage>
</organism>
<reference evidence="3 4" key="1">
    <citation type="journal article" date="2016" name="Genome Biol. Evol.">
        <title>Divergent and convergent evolution of fungal pathogenicity.</title>
        <authorList>
            <person name="Shang Y."/>
            <person name="Xiao G."/>
            <person name="Zheng P."/>
            <person name="Cen K."/>
            <person name="Zhan S."/>
            <person name="Wang C."/>
        </authorList>
    </citation>
    <scope>NUCLEOTIDE SEQUENCE [LARGE SCALE GENOMIC DNA]</scope>
    <source>
        <strain evidence="3 4">ARSEF 7405</strain>
    </source>
</reference>
<sequence length="374" mass="42412">MKNIFSIAALASIASAQWIPDVPVDHRSLDEIYEAAKQEQGTLVVSAGGDAADQNDMFIQYFLDRFPEIKLDWTVDLSKYHDSRIDREWYEDDPKTDVVLLQTLHDYPRWKSQNRLLYYKPPTFDQIYASEKDLDGAYVPFWINTFGRISYDCSKIDGSEVPESFADFADPKWKGKLVLTYPNDDDAIAFLFSTIISKYGMDWLDALAANDVLWLRGTYSPEAAIAARHNTSSERALTFTAIVGSTAEWWNFKDPSEDLGMAWSQTAAILSSTKMPETAKLLVAYFTSEEFNNIIAATGANVPLKNIDRGALYDNNVTEITHFREFQENRATVEWWKLQYETILGTPQGPSPLDVYTRQANGSAAIHKWCNVIA</sequence>
<dbReference type="PANTHER" id="PTHR30006">
    <property type="entry name" value="THIAMINE-BINDING PERIPLASMIC PROTEIN-RELATED"/>
    <property type="match status" value="1"/>
</dbReference>
<dbReference type="AlphaFoldDB" id="A0A167WMK2"/>
<proteinExistence type="predicted"/>
<dbReference type="OrthoDB" id="124329at2759"/>
<dbReference type="VEuPathDB" id="FungiDB:AAP_04532"/>
<dbReference type="Pfam" id="PF13343">
    <property type="entry name" value="SBP_bac_6"/>
    <property type="match status" value="1"/>
</dbReference>
<gene>
    <name evidence="3" type="ORF">AAP_04532</name>
</gene>
<dbReference type="EMBL" id="AZGZ01000022">
    <property type="protein sequence ID" value="KZZ89047.1"/>
    <property type="molecule type" value="Genomic_DNA"/>
</dbReference>
<feature type="chain" id="PRO_5007894013" description="ABC-type Fe3+ transport system" evidence="2">
    <location>
        <begin position="17"/>
        <end position="374"/>
    </location>
</feature>
<evidence type="ECO:0000256" key="1">
    <source>
        <dbReference type="ARBA" id="ARBA00022729"/>
    </source>
</evidence>
<dbReference type="Proteomes" id="UP000242877">
    <property type="component" value="Unassembled WGS sequence"/>
</dbReference>
<evidence type="ECO:0000313" key="3">
    <source>
        <dbReference type="EMBL" id="KZZ89047.1"/>
    </source>
</evidence>
<evidence type="ECO:0000313" key="4">
    <source>
        <dbReference type="Proteomes" id="UP000242877"/>
    </source>
</evidence>
<protein>
    <recommendedName>
        <fullName evidence="5">ABC-type Fe3+ transport system</fullName>
    </recommendedName>
</protein>
<keyword evidence="4" id="KW-1185">Reference proteome</keyword>
<accession>A0A167WMK2</accession>